<evidence type="ECO:0000256" key="1">
    <source>
        <dbReference type="ARBA" id="ARBA00008874"/>
    </source>
</evidence>
<dbReference type="Pfam" id="PF00069">
    <property type="entry name" value="Pkinase"/>
    <property type="match status" value="1"/>
</dbReference>
<keyword evidence="3" id="KW-0723">Serine/threonine-protein kinase</keyword>
<dbReference type="GO" id="GO:0005524">
    <property type="term" value="F:ATP binding"/>
    <property type="evidence" value="ECO:0007669"/>
    <property type="project" value="InterPro"/>
</dbReference>
<feature type="compositionally biased region" description="Polar residues" evidence="6">
    <location>
        <begin position="758"/>
        <end position="771"/>
    </location>
</feature>
<comment type="similarity">
    <text evidence="1">Belongs to the protein kinase superfamily. STE Ser/Thr protein kinase family. STE20 subfamily.</text>
</comment>
<dbReference type="InterPro" id="IPR001180">
    <property type="entry name" value="CNH_dom"/>
</dbReference>
<feature type="compositionally biased region" description="Acidic residues" evidence="6">
    <location>
        <begin position="857"/>
        <end position="875"/>
    </location>
</feature>
<name>S7PNP0_MYOBR</name>
<keyword evidence="5 9" id="KW-0418">Kinase</keyword>
<feature type="compositionally biased region" description="Basic and acidic residues" evidence="6">
    <location>
        <begin position="910"/>
        <end position="919"/>
    </location>
</feature>
<feature type="region of interest" description="Disordered" evidence="6">
    <location>
        <begin position="857"/>
        <end position="1042"/>
    </location>
</feature>
<evidence type="ECO:0000256" key="5">
    <source>
        <dbReference type="ARBA" id="ARBA00022777"/>
    </source>
</evidence>
<evidence type="ECO:0000259" key="7">
    <source>
        <dbReference type="PROSITE" id="PS50011"/>
    </source>
</evidence>
<feature type="domain" description="Protein kinase" evidence="7">
    <location>
        <begin position="51"/>
        <end position="375"/>
    </location>
</feature>
<feature type="region of interest" description="Disordered" evidence="6">
    <location>
        <begin position="1"/>
        <end position="91"/>
    </location>
</feature>
<feature type="compositionally biased region" description="Acidic residues" evidence="6">
    <location>
        <begin position="896"/>
        <end position="909"/>
    </location>
</feature>
<gene>
    <name evidence="9" type="ORF">D623_10027675</name>
</gene>
<keyword evidence="4" id="KW-0808">Transferase</keyword>
<dbReference type="SUPFAM" id="SSF56112">
    <property type="entry name" value="Protein kinase-like (PK-like)"/>
    <property type="match status" value="1"/>
</dbReference>
<dbReference type="Proteomes" id="UP000052978">
    <property type="component" value="Unassembled WGS sequence"/>
</dbReference>
<dbReference type="SMART" id="SM00220">
    <property type="entry name" value="S_TKc"/>
    <property type="match status" value="1"/>
</dbReference>
<dbReference type="Gene3D" id="1.10.510.10">
    <property type="entry name" value="Transferase(Phosphotransferase) domain 1"/>
    <property type="match status" value="1"/>
</dbReference>
<evidence type="ECO:0000256" key="2">
    <source>
        <dbReference type="ARBA" id="ARBA00012513"/>
    </source>
</evidence>
<dbReference type="EMBL" id="KE162880">
    <property type="protein sequence ID" value="EPQ09977.1"/>
    <property type="molecule type" value="Genomic_DNA"/>
</dbReference>
<dbReference type="PANTHER" id="PTHR47096">
    <property type="entry name" value="MISSHAPEN LIKE KINASE 1"/>
    <property type="match status" value="1"/>
</dbReference>
<dbReference type="PROSITE" id="PS50011">
    <property type="entry name" value="PROTEIN_KINASE_DOM"/>
    <property type="match status" value="1"/>
</dbReference>
<dbReference type="GO" id="GO:0005829">
    <property type="term" value="C:cytosol"/>
    <property type="evidence" value="ECO:0007669"/>
    <property type="project" value="TreeGrafter"/>
</dbReference>
<feature type="compositionally biased region" description="Acidic residues" evidence="6">
    <location>
        <begin position="1002"/>
        <end position="1021"/>
    </location>
</feature>
<feature type="region of interest" description="Disordered" evidence="6">
    <location>
        <begin position="453"/>
        <end position="510"/>
    </location>
</feature>
<dbReference type="InterPro" id="IPR000719">
    <property type="entry name" value="Prot_kinase_dom"/>
</dbReference>
<evidence type="ECO:0000259" key="8">
    <source>
        <dbReference type="PROSITE" id="PS50219"/>
    </source>
</evidence>
<dbReference type="GO" id="GO:0004674">
    <property type="term" value="F:protein serine/threonine kinase activity"/>
    <property type="evidence" value="ECO:0007669"/>
    <property type="project" value="UniProtKB-KW"/>
</dbReference>
<feature type="region of interest" description="Disordered" evidence="6">
    <location>
        <begin position="1184"/>
        <end position="1220"/>
    </location>
</feature>
<accession>S7PNP0</accession>
<sequence length="1621" mass="181282">MAGPGGWRDKEVTDLGHLPVSRRDPSPPKLLSSLGSEHLGGHRRPKPRLGCNFDRTTGAGGDPESKFLEKAPPGHQSSAKLKERQRTNVSHRMRVKGDEEEDLRTELNLLKKYSFHKNIVSFYGAFFKLSPAGQRHQLWMVMELCAAGSVTDVVRMTRNQSLKEDWIAYICREILQGLAHLHAHRVIHRDIKGQNVLLTHNAEVKLVDFGVSAQVSRTNGRRNSFIGTPYWMAPEVIDCDEDPRRSYDYRSDVWSVGITAIEMAEGAPRIPLIFEREEDIKEQYTTRKFRGHCCTHELLRLPTSSRCRPLRVLHGEPSQPRWLPDREEPQVQALQHPQGAAKMFKPLQAQNNAPRSLQGQAQPSQRLQGAAQVFMPLQAQIKAKTSRPLQMQIKAPPRLRRAAWMLMPLQAQVKAPRSLRLHAQVPRDQKDQAQPQESENPQDLDRVPEEFQGQNQVPEQQQGQVQAPGQQQGQNQLPEQQLEQNQVPEQPELQEQAAEPTQAETEAEELESLHVQAQVFLPLLSQNHHVLFPLHLDTQVLIPVEGQTKESPQAQAWALEPPKDIGSVQALIEGLSRNLLRAPNSHNSKPLGPLQTLMENLSSNIFYSQPEQAQKKKKSKVSSLRQALAKRLSPKKFRAKLSRRPEEFELLDLQAYRRRRQRRWEDIFNQHEEELRRVASDKEDESSDNDEVFHSIQAEAQIEPLQPYVPNPKGNEVQERCTSVPYNRDHAHHVMFSSSVPQWSLLEQVQKPIDTRQRSLQNPQNCPATSESSKEESPVTRRRSQSSPPYSTIDQKLLVDIHVPDGFKVGKISPPVYLTNEWVGYNALSEIFRNDWLTPAPFIQPPEEDGDYVELYDAGIDTDGDDNDSNDVYEDTYEHDNGNDALDNHVGQANDVGEDQDDDGNDEGVDDKGNNHDDAPSWPRSSYGKGASWKQNGRDDHNGGEGTCSSYGSQRTSRSHLRYAASGDNTAMGNHEEDKANIGSGRRGMEGNGGRGVHETNEESEVFELSEGESYSETDDPGLERPTSQDNEHQQEVPAAHTAAAPQTEVVCSHGFCSSDGGQASCMSVAPCAGVSCTCGCCSLDTGGPFTRLLLVGLVQAVCGCCSSDQHGLHRASAPQTGAVCSGSCCSSDGGGLLTQLLLLGWGRAVHTAAAPQKVEQLLMCLMLIWLQCPGLKHWASQRFHNSTPSTTPQPWESVGRSGTSNAIASTPDDENDSIDISEASTESGFSASHSSPFNISGSATNTEFANSILYTGLVEVPEKSPKKTSEVNVNPLYVSTACKKPLIHMYEKEFTSEICCGSLWGVNLLLGTRSNLYLMDRSGKADITKLIKRRPFRQIQVVEPLNLLITISGHKNRLRVYHLTWLRNKILNDDPESKRRQEEMLKTEEACKAIDKLTGCEHFSVLQHEETTYIAIALKSSIHLYAWAPKSFDESTAIKVFPTLGHKPVTVDLAIGSEKRLKIFFSSANGYHIIDAESEVMSDVTLPNNPLEIIIPQNIIILPDSLGIGMMLTFNAEALSMEANEQLFKKILEVWKDIPSSVAYECTQRTTGWGQKAIEVRSLQSRLLESELKRRSIKKLRFLCTRGDKLFFTSTLRNRHSRVYFMTLGKLEELQSNYGV</sequence>
<reference evidence="9 10" key="1">
    <citation type="journal article" date="2013" name="Nat. Commun.">
        <title>Genome analysis reveals insights into physiology and longevity of the Brandt's bat Myotis brandtii.</title>
        <authorList>
            <person name="Seim I."/>
            <person name="Fang X."/>
            <person name="Xiong Z."/>
            <person name="Lobanov A.V."/>
            <person name="Huang Z."/>
            <person name="Ma S."/>
            <person name="Feng Y."/>
            <person name="Turanov A.A."/>
            <person name="Zhu Y."/>
            <person name="Lenz T.L."/>
            <person name="Gerashchenko M.V."/>
            <person name="Fan D."/>
            <person name="Hee Yim S."/>
            <person name="Yao X."/>
            <person name="Jordan D."/>
            <person name="Xiong Y."/>
            <person name="Ma Y."/>
            <person name="Lyapunov A.N."/>
            <person name="Chen G."/>
            <person name="Kulakova O.I."/>
            <person name="Sun Y."/>
            <person name="Lee S.G."/>
            <person name="Bronson R.T."/>
            <person name="Moskalev A.A."/>
            <person name="Sunyaev S.R."/>
            <person name="Zhang G."/>
            <person name="Krogh A."/>
            <person name="Wang J."/>
            <person name="Gladyshev V.N."/>
        </authorList>
    </citation>
    <scope>NUCLEOTIDE SEQUENCE [LARGE SCALE GENOMIC DNA]</scope>
</reference>
<dbReference type="SMART" id="SM00036">
    <property type="entry name" value="CNH"/>
    <property type="match status" value="1"/>
</dbReference>
<proteinExistence type="inferred from homology"/>
<feature type="compositionally biased region" description="Polar residues" evidence="6">
    <location>
        <begin position="1184"/>
        <end position="1209"/>
    </location>
</feature>
<evidence type="ECO:0000256" key="6">
    <source>
        <dbReference type="SAM" id="MobiDB-lite"/>
    </source>
</evidence>
<evidence type="ECO:0000256" key="3">
    <source>
        <dbReference type="ARBA" id="ARBA00022527"/>
    </source>
</evidence>
<dbReference type="PROSITE" id="PS50219">
    <property type="entry name" value="CNH"/>
    <property type="match status" value="1"/>
</dbReference>
<evidence type="ECO:0000313" key="9">
    <source>
        <dbReference type="EMBL" id="EPQ09977.1"/>
    </source>
</evidence>
<feature type="region of interest" description="Disordered" evidence="6">
    <location>
        <begin position="755"/>
        <end position="791"/>
    </location>
</feature>
<keyword evidence="10" id="KW-1185">Reference proteome</keyword>
<feature type="compositionally biased region" description="Low complexity" evidence="6">
    <location>
        <begin position="453"/>
        <end position="504"/>
    </location>
</feature>
<evidence type="ECO:0000256" key="4">
    <source>
        <dbReference type="ARBA" id="ARBA00022679"/>
    </source>
</evidence>
<feature type="domain" description="CNH" evidence="8">
    <location>
        <begin position="1296"/>
        <end position="1591"/>
    </location>
</feature>
<evidence type="ECO:0000313" key="10">
    <source>
        <dbReference type="Proteomes" id="UP000052978"/>
    </source>
</evidence>
<dbReference type="InterPro" id="IPR008271">
    <property type="entry name" value="Ser/Thr_kinase_AS"/>
</dbReference>
<feature type="compositionally biased region" description="Polar residues" evidence="6">
    <location>
        <begin position="432"/>
        <end position="441"/>
    </location>
</feature>
<feature type="region of interest" description="Disordered" evidence="6">
    <location>
        <begin position="425"/>
        <end position="444"/>
    </location>
</feature>
<dbReference type="PANTHER" id="PTHR47096:SF2">
    <property type="entry name" value="NIK-RELATED PROTEIN KINASE"/>
    <property type="match status" value="1"/>
</dbReference>
<dbReference type="PROSITE" id="PS00108">
    <property type="entry name" value="PROTEIN_KINASE_ST"/>
    <property type="match status" value="1"/>
</dbReference>
<dbReference type="GO" id="GO:0046330">
    <property type="term" value="P:positive regulation of JNK cascade"/>
    <property type="evidence" value="ECO:0007669"/>
    <property type="project" value="TreeGrafter"/>
</dbReference>
<dbReference type="InterPro" id="IPR011009">
    <property type="entry name" value="Kinase-like_dom_sf"/>
</dbReference>
<dbReference type="Pfam" id="PF00780">
    <property type="entry name" value="CNH"/>
    <property type="match status" value="1"/>
</dbReference>
<feature type="compositionally biased region" description="Polar residues" evidence="6">
    <location>
        <begin position="947"/>
        <end position="956"/>
    </location>
</feature>
<dbReference type="EC" id="2.7.11.1" evidence="2"/>
<organism evidence="9 10">
    <name type="scientific">Myotis brandtii</name>
    <name type="common">Brandt's bat</name>
    <dbReference type="NCBI Taxonomy" id="109478"/>
    <lineage>
        <taxon>Eukaryota</taxon>
        <taxon>Metazoa</taxon>
        <taxon>Chordata</taxon>
        <taxon>Craniata</taxon>
        <taxon>Vertebrata</taxon>
        <taxon>Euteleostomi</taxon>
        <taxon>Mammalia</taxon>
        <taxon>Eutheria</taxon>
        <taxon>Laurasiatheria</taxon>
        <taxon>Chiroptera</taxon>
        <taxon>Yangochiroptera</taxon>
        <taxon>Vespertilionidae</taxon>
        <taxon>Myotis</taxon>
    </lineage>
</organism>
<protein>
    <recommendedName>
        <fullName evidence="2">non-specific serine/threonine protein kinase</fullName>
        <ecNumber evidence="2">2.7.11.1</ecNumber>
    </recommendedName>
</protein>
<dbReference type="InterPro" id="IPR051700">
    <property type="entry name" value="STE20_Ser-Thr_kinase"/>
</dbReference>